<evidence type="ECO:0000313" key="2">
    <source>
        <dbReference type="Proteomes" id="UP000320876"/>
    </source>
</evidence>
<name>A0A542CUH9_AMYCI</name>
<proteinExistence type="predicted"/>
<organism evidence="1 2">
    <name type="scientific">Amycolatopsis cihanbeyliensis</name>
    <dbReference type="NCBI Taxonomy" id="1128664"/>
    <lineage>
        <taxon>Bacteria</taxon>
        <taxon>Bacillati</taxon>
        <taxon>Actinomycetota</taxon>
        <taxon>Actinomycetes</taxon>
        <taxon>Pseudonocardiales</taxon>
        <taxon>Pseudonocardiaceae</taxon>
        <taxon>Amycolatopsis</taxon>
    </lineage>
</organism>
<dbReference type="Proteomes" id="UP000320876">
    <property type="component" value="Unassembled WGS sequence"/>
</dbReference>
<sequence length="426" mass="46714">MDVDECRLRFDRQVRARVREEPPAGSVVEWDGRVARTHFGTHGTVTHPDLPEDGLDELVWRQARAFADRGEPAEWKVYAHGTPVDLGDRLLSAGFTAGWTRQVLIADLAAVTLEGGLPRGVVIKENHKQLPDLVGATGPHRASLVELVADGPEPSGDLHTAAMMRDGRVLAAGWVELLEDTDFAAIGGMIAPEPAILSILCAWARQPPDLRLAGKTYVLAEADGALAALLTSAGFLPITDVTSFHLSPPEPPARERPVVHIGDVEYKRVWDRFDADFRFNPGVPSMPAIAEPQASVTWHLGVLLDGGEQAVDQLRRIVERGLRACTEPGEDLYWLDWNHPGCRFYPARVGGQGQPPWPGDAYPNGDYYIYITPDFRLGTFGHPWEHSLCVFGDSLLAEIEHDLTELLGTVMRRGGHNIGNVQHFGA</sequence>
<dbReference type="EMBL" id="VFML01000002">
    <property type="protein sequence ID" value="TQI94482.1"/>
    <property type="molecule type" value="Genomic_DNA"/>
</dbReference>
<dbReference type="InterPro" id="IPR020323">
    <property type="entry name" value="DUF2716"/>
</dbReference>
<gene>
    <name evidence="1" type="ORF">FB471_6647</name>
</gene>
<dbReference type="RefSeq" id="WP_211358307.1">
    <property type="nucleotide sequence ID" value="NZ_VFML01000002.1"/>
</dbReference>
<keyword evidence="2" id="KW-1185">Reference proteome</keyword>
<comment type="caution">
    <text evidence="1">The sequence shown here is derived from an EMBL/GenBank/DDBJ whole genome shotgun (WGS) entry which is preliminary data.</text>
</comment>
<evidence type="ECO:0000313" key="1">
    <source>
        <dbReference type="EMBL" id="TQI94482.1"/>
    </source>
</evidence>
<protein>
    <submittedName>
        <fullName evidence="1">Uncharacterized protein DUF2716</fullName>
    </submittedName>
</protein>
<dbReference type="Pfam" id="PF10898">
    <property type="entry name" value="DUF2716"/>
    <property type="match status" value="1"/>
</dbReference>
<reference evidence="1 2" key="1">
    <citation type="submission" date="2019-06" db="EMBL/GenBank/DDBJ databases">
        <title>Sequencing the genomes of 1000 actinobacteria strains.</title>
        <authorList>
            <person name="Klenk H.-P."/>
        </authorList>
    </citation>
    <scope>NUCLEOTIDE SEQUENCE [LARGE SCALE GENOMIC DNA]</scope>
    <source>
        <strain evidence="1 2">DSM 45679</strain>
    </source>
</reference>
<accession>A0A542CUH9</accession>
<dbReference type="AlphaFoldDB" id="A0A542CUH9"/>